<dbReference type="GO" id="GO:0009318">
    <property type="term" value="C:exodeoxyribonuclease VII complex"/>
    <property type="evidence" value="ECO:0007669"/>
    <property type="project" value="UniProtKB-UniRule"/>
</dbReference>
<dbReference type="GO" id="GO:0008855">
    <property type="term" value="F:exodeoxyribonuclease VII activity"/>
    <property type="evidence" value="ECO:0007669"/>
    <property type="project" value="UniProtKB-UniRule"/>
</dbReference>
<dbReference type="HAMAP" id="MF_00337">
    <property type="entry name" value="Exonuc_7_S"/>
    <property type="match status" value="1"/>
</dbReference>
<dbReference type="Proteomes" id="UP000005522">
    <property type="component" value="Chromosome"/>
</dbReference>
<dbReference type="GO" id="GO:0006308">
    <property type="term" value="P:DNA catabolic process"/>
    <property type="evidence" value="ECO:0007669"/>
    <property type="project" value="UniProtKB-UniRule"/>
</dbReference>
<comment type="subunit">
    <text evidence="6">Heterooligomer composed of large and small subunits.</text>
</comment>
<comment type="catalytic activity">
    <reaction evidence="6">
        <text>Exonucleolytic cleavage in either 5'- to 3'- or 3'- to 5'-direction to yield nucleoside 5'-phosphates.</text>
        <dbReference type="EC" id="3.1.11.6"/>
    </reaction>
</comment>
<dbReference type="GO" id="GO:0005829">
    <property type="term" value="C:cytosol"/>
    <property type="evidence" value="ECO:0007669"/>
    <property type="project" value="TreeGrafter"/>
</dbReference>
<keyword evidence="3 6" id="KW-0540">Nuclease</keyword>
<sequence>MTVESGPVQTAEAQPTPDFAATLASLEETVRRLESGQLGLEDSVVLFQRGMELARRAQAQLQDAQQKVSILLGSEETPVPMISDEEP</sequence>
<reference evidence="7 8" key="1">
    <citation type="journal article" date="2009" name="J. Bacteriol.">
        <title>Draft genome sequence of the extremely acidophilic bacterium Acidithiobacillus caldus ATCC 51756 reveals metabolic versatility in the genus Acidithiobacillus.</title>
        <authorList>
            <person name="Valdes J."/>
            <person name="Quatrini R."/>
            <person name="Hallberg K."/>
            <person name="Dopson M."/>
            <person name="Valenzuela P.D."/>
            <person name="Holmes D.S."/>
        </authorList>
    </citation>
    <scope>NUCLEOTIDE SEQUENCE [LARGE SCALE GENOMIC DNA]</scope>
    <source>
        <strain evidence="8">ATCC 51756 / DSM 8584 / KU</strain>
    </source>
</reference>
<comment type="function">
    <text evidence="6">Bidirectionally degrades single-stranded DNA into large acid-insoluble oligonucleotides, which are then degraded further into small acid-soluble oligonucleotides.</text>
</comment>
<gene>
    <name evidence="6" type="primary">xseB</name>
    <name evidence="7" type="ORF">Acaty_c1985</name>
</gene>
<dbReference type="PANTHER" id="PTHR34137:SF1">
    <property type="entry name" value="EXODEOXYRIBONUCLEASE 7 SMALL SUBUNIT"/>
    <property type="match status" value="1"/>
</dbReference>
<comment type="similarity">
    <text evidence="1 6">Belongs to the XseB family.</text>
</comment>
<proteinExistence type="inferred from homology"/>
<keyword evidence="4 6" id="KW-0378">Hydrolase</keyword>
<evidence type="ECO:0000256" key="3">
    <source>
        <dbReference type="ARBA" id="ARBA00022722"/>
    </source>
</evidence>
<dbReference type="SUPFAM" id="SSF116842">
    <property type="entry name" value="XseB-like"/>
    <property type="match status" value="1"/>
</dbReference>
<evidence type="ECO:0000256" key="6">
    <source>
        <dbReference type="HAMAP-Rule" id="MF_00337"/>
    </source>
</evidence>
<organism evidence="7 8">
    <name type="scientific">Acidithiobacillus caldus (strain ATCC 51756 / DSM 8584 / KU)</name>
    <dbReference type="NCBI Taxonomy" id="637389"/>
    <lineage>
        <taxon>Bacteria</taxon>
        <taxon>Pseudomonadati</taxon>
        <taxon>Pseudomonadota</taxon>
        <taxon>Acidithiobacillia</taxon>
        <taxon>Acidithiobacillales</taxon>
        <taxon>Acidithiobacillaceae</taxon>
        <taxon>Acidithiobacillus</taxon>
    </lineage>
</organism>
<evidence type="ECO:0000256" key="5">
    <source>
        <dbReference type="ARBA" id="ARBA00022839"/>
    </source>
</evidence>
<name>A0A060A129_ACICK</name>
<dbReference type="RefSeq" id="WP_004873146.1">
    <property type="nucleotide sequence ID" value="NZ_CP005986.1"/>
</dbReference>
<evidence type="ECO:0000256" key="1">
    <source>
        <dbReference type="ARBA" id="ARBA00009998"/>
    </source>
</evidence>
<dbReference type="InterPro" id="IPR003761">
    <property type="entry name" value="Exonuc_VII_S"/>
</dbReference>
<dbReference type="Gene3D" id="1.10.287.1040">
    <property type="entry name" value="Exonuclease VII, small subunit"/>
    <property type="match status" value="1"/>
</dbReference>
<dbReference type="HOGENOM" id="CLU_145918_3_3_6"/>
<dbReference type="EC" id="3.1.11.6" evidence="6"/>
<dbReference type="AlphaFoldDB" id="A0A060A129"/>
<dbReference type="eggNOG" id="COG1722">
    <property type="taxonomic scope" value="Bacteria"/>
</dbReference>
<dbReference type="NCBIfam" id="TIGR01280">
    <property type="entry name" value="xseB"/>
    <property type="match status" value="1"/>
</dbReference>
<evidence type="ECO:0000256" key="4">
    <source>
        <dbReference type="ARBA" id="ARBA00022801"/>
    </source>
</evidence>
<accession>A0A060A129</accession>
<dbReference type="KEGG" id="acz:Acaty_c1985"/>
<dbReference type="Pfam" id="PF02609">
    <property type="entry name" value="Exonuc_VII_S"/>
    <property type="match status" value="1"/>
</dbReference>
<comment type="subcellular location">
    <subcellularLocation>
        <location evidence="6">Cytoplasm</location>
    </subcellularLocation>
</comment>
<keyword evidence="5 6" id="KW-0269">Exonuclease</keyword>
<evidence type="ECO:0000256" key="2">
    <source>
        <dbReference type="ARBA" id="ARBA00022490"/>
    </source>
</evidence>
<dbReference type="InterPro" id="IPR037004">
    <property type="entry name" value="Exonuc_VII_ssu_sf"/>
</dbReference>
<keyword evidence="2 6" id="KW-0963">Cytoplasm</keyword>
<evidence type="ECO:0000313" key="8">
    <source>
        <dbReference type="Proteomes" id="UP000005522"/>
    </source>
</evidence>
<dbReference type="PANTHER" id="PTHR34137">
    <property type="entry name" value="EXODEOXYRIBONUCLEASE 7 SMALL SUBUNIT"/>
    <property type="match status" value="1"/>
</dbReference>
<dbReference type="GeneID" id="92932073"/>
<evidence type="ECO:0000313" key="7">
    <source>
        <dbReference type="EMBL" id="AIA55842.1"/>
    </source>
</evidence>
<protein>
    <recommendedName>
        <fullName evidence="6">Exodeoxyribonuclease 7 small subunit</fullName>
        <ecNumber evidence="6">3.1.11.6</ecNumber>
    </recommendedName>
    <alternativeName>
        <fullName evidence="6">Exodeoxyribonuclease VII small subunit</fullName>
        <shortName evidence="6">Exonuclease VII small subunit</shortName>
    </alternativeName>
</protein>
<dbReference type="EMBL" id="CP005986">
    <property type="protein sequence ID" value="AIA55842.1"/>
    <property type="molecule type" value="Genomic_DNA"/>
</dbReference>